<feature type="transmembrane region" description="Helical" evidence="2">
    <location>
        <begin position="69"/>
        <end position="91"/>
    </location>
</feature>
<keyword evidence="4" id="KW-1185">Reference proteome</keyword>
<feature type="compositionally biased region" description="Pro residues" evidence="1">
    <location>
        <begin position="44"/>
        <end position="62"/>
    </location>
</feature>
<evidence type="ECO:0000313" key="3">
    <source>
        <dbReference type="EMBL" id="POG66510.1"/>
    </source>
</evidence>
<dbReference type="EMBL" id="AUPC02000189">
    <property type="protein sequence ID" value="POG66510.1"/>
    <property type="molecule type" value="Genomic_DNA"/>
</dbReference>
<proteinExistence type="predicted"/>
<evidence type="ECO:0000256" key="1">
    <source>
        <dbReference type="SAM" id="MobiDB-lite"/>
    </source>
</evidence>
<evidence type="ECO:0000313" key="4">
    <source>
        <dbReference type="Proteomes" id="UP000018888"/>
    </source>
</evidence>
<dbReference type="Proteomes" id="UP000018888">
    <property type="component" value="Unassembled WGS sequence"/>
</dbReference>
<evidence type="ECO:0000256" key="2">
    <source>
        <dbReference type="SAM" id="Phobius"/>
    </source>
</evidence>
<keyword evidence="2" id="KW-1133">Transmembrane helix</keyword>
<gene>
    <name evidence="3" type="ORF">GLOIN_2v1780442</name>
</gene>
<sequence length="136" mass="15036">MHRANVIGNYMVTTFGVGYNITEDDVLLLDISDKNEFKWTTTFYPPPPPTSAPAPAPAPPSTPSKNKSVVIGLATGFSLLCAFTVGMFFLYKRNKNRKVKVNTLHIPNSKLDNQSGQKAVETINKVDNHDEEVKQV</sequence>
<keyword evidence="2" id="KW-0472">Membrane</keyword>
<dbReference type="AlphaFoldDB" id="A0A2P4PMB3"/>
<organism evidence="3 4">
    <name type="scientific">Rhizophagus irregularis (strain DAOM 181602 / DAOM 197198 / MUCL 43194)</name>
    <name type="common">Arbuscular mycorrhizal fungus</name>
    <name type="synonym">Glomus intraradices</name>
    <dbReference type="NCBI Taxonomy" id="747089"/>
    <lineage>
        <taxon>Eukaryota</taxon>
        <taxon>Fungi</taxon>
        <taxon>Fungi incertae sedis</taxon>
        <taxon>Mucoromycota</taxon>
        <taxon>Glomeromycotina</taxon>
        <taxon>Glomeromycetes</taxon>
        <taxon>Glomerales</taxon>
        <taxon>Glomeraceae</taxon>
        <taxon>Rhizophagus</taxon>
    </lineage>
</organism>
<comment type="caution">
    <text evidence="3">The sequence shown here is derived from an EMBL/GenBank/DDBJ whole genome shotgun (WGS) entry which is preliminary data.</text>
</comment>
<reference evidence="3 4" key="2">
    <citation type="journal article" date="2018" name="New Phytol.">
        <title>High intraspecific genome diversity in the model arbuscular mycorrhizal symbiont Rhizophagus irregularis.</title>
        <authorList>
            <person name="Chen E.C.H."/>
            <person name="Morin E."/>
            <person name="Beaudet D."/>
            <person name="Noel J."/>
            <person name="Yildirir G."/>
            <person name="Ndikumana S."/>
            <person name="Charron P."/>
            <person name="St-Onge C."/>
            <person name="Giorgi J."/>
            <person name="Kruger M."/>
            <person name="Marton T."/>
            <person name="Ropars J."/>
            <person name="Grigoriev I.V."/>
            <person name="Hainaut M."/>
            <person name="Henrissat B."/>
            <person name="Roux C."/>
            <person name="Martin F."/>
            <person name="Corradi N."/>
        </authorList>
    </citation>
    <scope>NUCLEOTIDE SEQUENCE [LARGE SCALE GENOMIC DNA]</scope>
    <source>
        <strain evidence="3 4">DAOM 197198</strain>
    </source>
</reference>
<reference evidence="3 4" key="1">
    <citation type="journal article" date="2013" name="Proc. Natl. Acad. Sci. U.S.A.">
        <title>Genome of an arbuscular mycorrhizal fungus provides insight into the oldest plant symbiosis.</title>
        <authorList>
            <person name="Tisserant E."/>
            <person name="Malbreil M."/>
            <person name="Kuo A."/>
            <person name="Kohler A."/>
            <person name="Symeonidi A."/>
            <person name="Balestrini R."/>
            <person name="Charron P."/>
            <person name="Duensing N."/>
            <person name="Frei Dit Frey N."/>
            <person name="Gianinazzi-Pearson V."/>
            <person name="Gilbert L.B."/>
            <person name="Handa Y."/>
            <person name="Herr J.R."/>
            <person name="Hijri M."/>
            <person name="Koul R."/>
            <person name="Kawaguchi M."/>
            <person name="Krajinski F."/>
            <person name="Lammers P.J."/>
            <person name="Masclaux F.G."/>
            <person name="Murat C."/>
            <person name="Morin E."/>
            <person name="Ndikumana S."/>
            <person name="Pagni M."/>
            <person name="Petitpierre D."/>
            <person name="Requena N."/>
            <person name="Rosikiewicz P."/>
            <person name="Riley R."/>
            <person name="Saito K."/>
            <person name="San Clemente H."/>
            <person name="Shapiro H."/>
            <person name="van Tuinen D."/>
            <person name="Becard G."/>
            <person name="Bonfante P."/>
            <person name="Paszkowski U."/>
            <person name="Shachar-Hill Y.Y."/>
            <person name="Tuskan G.A."/>
            <person name="Young P.W."/>
            <person name="Sanders I.R."/>
            <person name="Henrissat B."/>
            <person name="Rensing S.A."/>
            <person name="Grigoriev I.V."/>
            <person name="Corradi N."/>
            <person name="Roux C."/>
            <person name="Martin F."/>
        </authorList>
    </citation>
    <scope>NUCLEOTIDE SEQUENCE [LARGE SCALE GENOMIC DNA]</scope>
    <source>
        <strain evidence="3 4">DAOM 197198</strain>
    </source>
</reference>
<keyword evidence="2" id="KW-0812">Transmembrane</keyword>
<name>A0A2P4PMB3_RHIID</name>
<protein>
    <submittedName>
        <fullName evidence="3">Uncharacterized protein</fullName>
    </submittedName>
</protein>
<accession>A0A2P4PMB3</accession>
<feature type="region of interest" description="Disordered" evidence="1">
    <location>
        <begin position="43"/>
        <end position="65"/>
    </location>
</feature>